<feature type="compositionally biased region" description="Low complexity" evidence="1">
    <location>
        <begin position="42"/>
        <end position="54"/>
    </location>
</feature>
<feature type="region of interest" description="Disordered" evidence="1">
    <location>
        <begin position="40"/>
        <end position="82"/>
    </location>
</feature>
<feature type="compositionally biased region" description="Acidic residues" evidence="1">
    <location>
        <begin position="146"/>
        <end position="156"/>
    </location>
</feature>
<dbReference type="EMBL" id="JAPUFD010000008">
    <property type="protein sequence ID" value="MDI1488772.1"/>
    <property type="molecule type" value="Genomic_DNA"/>
</dbReference>
<evidence type="ECO:0000313" key="2">
    <source>
        <dbReference type="EMBL" id="MDI1488772.1"/>
    </source>
</evidence>
<reference evidence="2" key="1">
    <citation type="journal article" date="2023" name="Genome Biol. Evol.">
        <title>First Whole Genome Sequence and Flow Cytometry Genome Size Data for the Lichen-Forming Fungus Ramalina farinacea (Ascomycota).</title>
        <authorList>
            <person name="Llewellyn T."/>
            <person name="Mian S."/>
            <person name="Hill R."/>
            <person name="Leitch I.J."/>
            <person name="Gaya E."/>
        </authorList>
    </citation>
    <scope>NUCLEOTIDE SEQUENCE</scope>
    <source>
        <strain evidence="2">LIQ254RAFAR</strain>
    </source>
</reference>
<accession>A0AA43QLQ8</accession>
<evidence type="ECO:0000256" key="1">
    <source>
        <dbReference type="SAM" id="MobiDB-lite"/>
    </source>
</evidence>
<gene>
    <name evidence="2" type="ORF">OHK93_008048</name>
</gene>
<organism evidence="2 3">
    <name type="scientific">Ramalina farinacea</name>
    <dbReference type="NCBI Taxonomy" id="258253"/>
    <lineage>
        <taxon>Eukaryota</taxon>
        <taxon>Fungi</taxon>
        <taxon>Dikarya</taxon>
        <taxon>Ascomycota</taxon>
        <taxon>Pezizomycotina</taxon>
        <taxon>Lecanoromycetes</taxon>
        <taxon>OSLEUM clade</taxon>
        <taxon>Lecanoromycetidae</taxon>
        <taxon>Lecanorales</taxon>
        <taxon>Lecanorineae</taxon>
        <taxon>Ramalinaceae</taxon>
        <taxon>Ramalina</taxon>
    </lineage>
</organism>
<keyword evidence="3" id="KW-1185">Reference proteome</keyword>
<name>A0AA43QLQ8_9LECA</name>
<dbReference type="Proteomes" id="UP001161017">
    <property type="component" value="Unassembled WGS sequence"/>
</dbReference>
<feature type="region of interest" description="Disordered" evidence="1">
    <location>
        <begin position="119"/>
        <end position="170"/>
    </location>
</feature>
<protein>
    <submittedName>
        <fullName evidence="2">Uncharacterized protein</fullName>
    </submittedName>
</protein>
<feature type="compositionally biased region" description="Low complexity" evidence="1">
    <location>
        <begin position="1"/>
        <end position="19"/>
    </location>
</feature>
<feature type="region of interest" description="Disordered" evidence="1">
    <location>
        <begin position="1"/>
        <end position="23"/>
    </location>
</feature>
<comment type="caution">
    <text evidence="2">The sequence shown here is derived from an EMBL/GenBank/DDBJ whole genome shotgun (WGS) entry which is preliminary data.</text>
</comment>
<proteinExistence type="predicted"/>
<evidence type="ECO:0000313" key="3">
    <source>
        <dbReference type="Proteomes" id="UP001161017"/>
    </source>
</evidence>
<sequence length="170" mass="17567">MVVLTTNLTAPPTSTNPPAARYPQPSKILSASRFWSATAHETPLLTQPTPLPGLSNKPGRKLGPVDDADVDDAAVGPGEVDPSGCHTIIKMGKRDMQELTNRAVEMELGVGGLGGSIGALVPAPAPEDLGEPADSQVLRERGGRADEDEEAPLGEDVEGRDGRVDGGSGQ</sequence>
<dbReference type="AlphaFoldDB" id="A0AA43QLQ8"/>